<reference evidence="3 4" key="1">
    <citation type="journal article" date="2018" name="Mar. Genomics">
        <title>Complete genome sequence of Marinifilaceae bacterium strain SPP2, isolated from the Antarctic marine sediment.</title>
        <authorList>
            <person name="Watanabe M."/>
            <person name="Kojima H."/>
            <person name="Fukui M."/>
        </authorList>
    </citation>
    <scope>NUCLEOTIDE SEQUENCE [LARGE SCALE GENOMIC DNA]</scope>
    <source>
        <strain evidence="3 4">SPP2</strain>
    </source>
</reference>
<gene>
    <name evidence="3" type="ORF">ALGA_2349</name>
</gene>
<organism evidence="3 4">
    <name type="scientific">Labilibaculum antarcticum</name>
    <dbReference type="NCBI Taxonomy" id="1717717"/>
    <lineage>
        <taxon>Bacteria</taxon>
        <taxon>Pseudomonadati</taxon>
        <taxon>Bacteroidota</taxon>
        <taxon>Bacteroidia</taxon>
        <taxon>Marinilabiliales</taxon>
        <taxon>Marinifilaceae</taxon>
        <taxon>Labilibaculum</taxon>
    </lineage>
</organism>
<dbReference type="InterPro" id="IPR050709">
    <property type="entry name" value="Biotin_Carboxyl_Carrier/Decarb"/>
</dbReference>
<reference evidence="4" key="2">
    <citation type="journal article" date="2020" name="Antonie Van Leeuwenhoek">
        <title>Labilibaculum antarcticum sp. nov., a novel facultative anaerobic, psychrotorelant bacterium isolated from marine sediment of Antarctica.</title>
        <authorList>
            <person name="Watanabe M."/>
            <person name="Kojima H."/>
            <person name="Fukui M."/>
        </authorList>
    </citation>
    <scope>NUCLEOTIDE SEQUENCE [LARGE SCALE GENOMIC DNA]</scope>
    <source>
        <strain evidence="4">SPP2</strain>
    </source>
</reference>
<dbReference type="Gene3D" id="2.40.50.100">
    <property type="match status" value="1"/>
</dbReference>
<dbReference type="Proteomes" id="UP000218267">
    <property type="component" value="Chromosome"/>
</dbReference>
<keyword evidence="4" id="KW-1185">Reference proteome</keyword>
<dbReference type="PANTHER" id="PTHR45266">
    <property type="entry name" value="OXALOACETATE DECARBOXYLASE ALPHA CHAIN"/>
    <property type="match status" value="1"/>
</dbReference>
<dbReference type="RefSeq" id="WP_096429521.1">
    <property type="nucleotide sequence ID" value="NZ_AP018042.1"/>
</dbReference>
<name>A0A1Y1CJV5_9BACT</name>
<dbReference type="FunFam" id="2.40.50.100:FF:000003">
    <property type="entry name" value="Acetyl-CoA carboxylase biotin carboxyl carrier protein"/>
    <property type="match status" value="1"/>
</dbReference>
<sequence>MGNLKQFNVDGTIYTTELTKKFEERKPWVRPNPKHINSFIPGTIVEIYVKEGQEVKEGTTIMILEAMKMKNQIKMPFDGKIGAIHVVEGSKVPNRLLMVEIE</sequence>
<dbReference type="PROSITE" id="PS50968">
    <property type="entry name" value="BIOTINYL_LIPOYL"/>
    <property type="match status" value="1"/>
</dbReference>
<dbReference type="EMBL" id="AP018042">
    <property type="protein sequence ID" value="BAX80676.1"/>
    <property type="molecule type" value="Genomic_DNA"/>
</dbReference>
<dbReference type="CDD" id="cd06850">
    <property type="entry name" value="biotinyl_domain"/>
    <property type="match status" value="1"/>
</dbReference>
<dbReference type="Pfam" id="PF00364">
    <property type="entry name" value="Biotin_lipoyl"/>
    <property type="match status" value="1"/>
</dbReference>
<evidence type="ECO:0000313" key="3">
    <source>
        <dbReference type="EMBL" id="BAX80676.1"/>
    </source>
</evidence>
<accession>A0A1Y1CJV5</accession>
<dbReference type="SUPFAM" id="SSF51230">
    <property type="entry name" value="Single hybrid motif"/>
    <property type="match status" value="1"/>
</dbReference>
<feature type="domain" description="Lipoyl-binding" evidence="2">
    <location>
        <begin position="27"/>
        <end position="102"/>
    </location>
</feature>
<dbReference type="KEGG" id="mbas:ALGA_2349"/>
<dbReference type="PANTHER" id="PTHR45266:SF3">
    <property type="entry name" value="OXALOACETATE DECARBOXYLASE ALPHA CHAIN"/>
    <property type="match status" value="1"/>
</dbReference>
<protein>
    <submittedName>
        <fullName evidence="3">Acetyl-CoA carboxylase biotin carboxyl carrier protein subunit</fullName>
    </submittedName>
</protein>
<dbReference type="AlphaFoldDB" id="A0A1Y1CJV5"/>
<proteinExistence type="predicted"/>
<evidence type="ECO:0000256" key="1">
    <source>
        <dbReference type="ARBA" id="ARBA00023267"/>
    </source>
</evidence>
<dbReference type="InterPro" id="IPR011053">
    <property type="entry name" value="Single_hybrid_motif"/>
</dbReference>
<evidence type="ECO:0000313" key="4">
    <source>
        <dbReference type="Proteomes" id="UP000218267"/>
    </source>
</evidence>
<keyword evidence="1" id="KW-0092">Biotin</keyword>
<dbReference type="InterPro" id="IPR000089">
    <property type="entry name" value="Biotin_lipoyl"/>
</dbReference>
<evidence type="ECO:0000259" key="2">
    <source>
        <dbReference type="PROSITE" id="PS50968"/>
    </source>
</evidence>
<dbReference type="OrthoDB" id="9812676at2"/>